<dbReference type="InterPro" id="IPR005361">
    <property type="entry name" value="UPF0158"/>
</dbReference>
<keyword evidence="2" id="KW-1185">Reference proteome</keyword>
<organism evidence="1 2">
    <name type="scientific">Paeniglutamicibacter kerguelensis</name>
    <dbReference type="NCBI Taxonomy" id="254788"/>
    <lineage>
        <taxon>Bacteria</taxon>
        <taxon>Bacillati</taxon>
        <taxon>Actinomycetota</taxon>
        <taxon>Actinomycetes</taxon>
        <taxon>Micrococcales</taxon>
        <taxon>Micrococcaceae</taxon>
        <taxon>Paeniglutamicibacter</taxon>
    </lineage>
</organism>
<proteinExistence type="predicted"/>
<protein>
    <submittedName>
        <fullName evidence="1">Uncharacterized protein</fullName>
    </submittedName>
</protein>
<accession>A0ABS4XHD6</accession>
<sequence>MLKLEDLDLERIGWAMQDDHSLGAEFYLNLDTGEIVIPGFEEDLAMEDIEAGNYAYIDRIEPYESYQHMEDFAVSLPDGRARTELEQTLIRSHPFRHFKDVLGSFPDEREAWFEFKDRAMRVVIIRWLVGIKAIEDPDHGFGNEDRTD</sequence>
<evidence type="ECO:0000313" key="2">
    <source>
        <dbReference type="Proteomes" id="UP001296993"/>
    </source>
</evidence>
<gene>
    <name evidence="1" type="ORF">JOF47_003396</name>
</gene>
<comment type="caution">
    <text evidence="1">The sequence shown here is derived from an EMBL/GenBank/DDBJ whole genome shotgun (WGS) entry which is preliminary data.</text>
</comment>
<dbReference type="EMBL" id="JAGIOF010000001">
    <property type="protein sequence ID" value="MBP2387885.1"/>
    <property type="molecule type" value="Genomic_DNA"/>
</dbReference>
<dbReference type="RefSeq" id="WP_210000473.1">
    <property type="nucleotide sequence ID" value="NZ_BAAAJY010000001.1"/>
</dbReference>
<reference evidence="1 2" key="1">
    <citation type="submission" date="2021-03" db="EMBL/GenBank/DDBJ databases">
        <title>Sequencing the genomes of 1000 actinobacteria strains.</title>
        <authorList>
            <person name="Klenk H.-P."/>
        </authorList>
    </citation>
    <scope>NUCLEOTIDE SEQUENCE [LARGE SCALE GENOMIC DNA]</scope>
    <source>
        <strain evidence="1 2">DSM 15797</strain>
    </source>
</reference>
<dbReference type="Pfam" id="PF03682">
    <property type="entry name" value="UPF0158"/>
    <property type="match status" value="1"/>
</dbReference>
<name>A0ABS4XHD6_9MICC</name>
<dbReference type="Proteomes" id="UP001296993">
    <property type="component" value="Unassembled WGS sequence"/>
</dbReference>
<evidence type="ECO:0000313" key="1">
    <source>
        <dbReference type="EMBL" id="MBP2387885.1"/>
    </source>
</evidence>